<dbReference type="Gene3D" id="2.20.230.10">
    <property type="entry name" value="Resuscitation-promoting factor rpfb"/>
    <property type="match status" value="1"/>
</dbReference>
<keyword evidence="4" id="KW-1133">Transmembrane helix</keyword>
<feature type="transmembrane region" description="Helical" evidence="4">
    <location>
        <begin position="30"/>
        <end position="54"/>
    </location>
</feature>
<dbReference type="EMBL" id="UASJ01000001">
    <property type="protein sequence ID" value="SQB63452.1"/>
    <property type="molecule type" value="Genomic_DNA"/>
</dbReference>
<evidence type="ECO:0000256" key="1">
    <source>
        <dbReference type="ARBA" id="ARBA00010830"/>
    </source>
</evidence>
<dbReference type="RefSeq" id="WP_004008467.1">
    <property type="nucleotide sequence ID" value="NZ_CAMYEK010000002.1"/>
</dbReference>
<sequence>MEENTANMSVSPKRAPRHLEIKPARGPRKIFIPLVGALAATLVLGTGIGTAFAMAHKTATVVADGKVQEFGGWGTTVSDLLAENGVSFSAKDSVIPAPETPVKNGMKITIESSRGLTVMVNGTRKDVDTTEDSASAAIKSLWDGQAVQFVGTSGKDLHGLPLALFAPGENYQLVHDGVTAQMKAAKSDFAPEDILDRNKVKLTGLDTVQVLFNPGVAPIVQVQRITEENVTVSEPIQFETETIKDDSKFADEKVVTQKGTTGEKEITKKVRSIDGVVSSEEVLSENVVTQPVNEKVTVGTKKRPASQPIAATGDVWSKLAFCEAGGRPDTNTGNGFYGMYQFTLPTWRAVGGSGLPSEASAEEQTHRAQILQARSGWGQWPACSRKLGLR</sequence>
<dbReference type="Pfam" id="PF03990">
    <property type="entry name" value="DUF348"/>
    <property type="match status" value="1"/>
</dbReference>
<comment type="similarity">
    <text evidence="1">Belongs to the transglycosylase family. Rpf subfamily.</text>
</comment>
<gene>
    <name evidence="6" type="ORF">HHJ67_01640</name>
    <name evidence="7" type="ORF">NCTC11820_00228</name>
</gene>
<evidence type="ECO:0000256" key="2">
    <source>
        <dbReference type="ARBA" id="ARBA00022729"/>
    </source>
</evidence>
<protein>
    <submittedName>
        <fullName evidence="6">DUF348 domain-containing protein</fullName>
    </submittedName>
</protein>
<dbReference type="EMBL" id="JABCUI010000001">
    <property type="protein sequence ID" value="NMW86460.1"/>
    <property type="molecule type" value="Genomic_DNA"/>
</dbReference>
<keyword evidence="2" id="KW-0732">Signal</keyword>
<name>A0A2X2Y6I3_9ACTO</name>
<evidence type="ECO:0000313" key="9">
    <source>
        <dbReference type="Proteomes" id="UP000553981"/>
    </source>
</evidence>
<evidence type="ECO:0000313" key="8">
    <source>
        <dbReference type="Proteomes" id="UP000250245"/>
    </source>
</evidence>
<dbReference type="Pfam" id="PF06737">
    <property type="entry name" value="Transglycosylas"/>
    <property type="match status" value="1"/>
</dbReference>
<keyword evidence="4" id="KW-0472">Membrane</keyword>
<evidence type="ECO:0000259" key="5">
    <source>
        <dbReference type="PROSITE" id="PS51109"/>
    </source>
</evidence>
<evidence type="ECO:0000313" key="6">
    <source>
        <dbReference type="EMBL" id="NMW86460.1"/>
    </source>
</evidence>
<dbReference type="SUPFAM" id="SSF53955">
    <property type="entry name" value="Lysozyme-like"/>
    <property type="match status" value="1"/>
</dbReference>
<dbReference type="InterPro" id="IPR023346">
    <property type="entry name" value="Lysozyme-like_dom_sf"/>
</dbReference>
<dbReference type="PROSITE" id="PS51109">
    <property type="entry name" value="G5"/>
    <property type="match status" value="1"/>
</dbReference>
<organism evidence="7 8">
    <name type="scientific">Mobiluncus curtisii</name>
    <dbReference type="NCBI Taxonomy" id="2051"/>
    <lineage>
        <taxon>Bacteria</taxon>
        <taxon>Bacillati</taxon>
        <taxon>Actinomycetota</taxon>
        <taxon>Actinomycetes</taxon>
        <taxon>Actinomycetales</taxon>
        <taxon>Actinomycetaceae</taxon>
        <taxon>Mobiluncus</taxon>
    </lineage>
</organism>
<keyword evidence="3" id="KW-0378">Hydrolase</keyword>
<dbReference type="InterPro" id="IPR007137">
    <property type="entry name" value="DUF348"/>
</dbReference>
<dbReference type="InterPro" id="IPR010618">
    <property type="entry name" value="RPF"/>
</dbReference>
<reference evidence="7 8" key="1">
    <citation type="submission" date="2018-06" db="EMBL/GenBank/DDBJ databases">
        <authorList>
            <consortium name="Pathogen Informatics"/>
            <person name="Doyle S."/>
        </authorList>
    </citation>
    <scope>NUCLEOTIDE SEQUENCE [LARGE SCALE GENOMIC DNA]</scope>
    <source>
        <strain evidence="7 8">NCTC11820</strain>
    </source>
</reference>
<dbReference type="GeneID" id="55564621"/>
<accession>A0A2X2Y6I3</accession>
<dbReference type="Proteomes" id="UP000250245">
    <property type="component" value="Unassembled WGS sequence"/>
</dbReference>
<dbReference type="CDD" id="cd13925">
    <property type="entry name" value="RPF"/>
    <property type="match status" value="1"/>
</dbReference>
<evidence type="ECO:0000256" key="3">
    <source>
        <dbReference type="ARBA" id="ARBA00022801"/>
    </source>
</evidence>
<keyword evidence="4" id="KW-0812">Transmembrane</keyword>
<reference evidence="6 9" key="2">
    <citation type="submission" date="2020-04" db="EMBL/GenBank/DDBJ databases">
        <title>Antimicrobial susceptibility and clonality of vaginal-derived multi-drug resistant Mobiluncus isolates in China.</title>
        <authorList>
            <person name="Zhang X."/>
        </authorList>
    </citation>
    <scope>NUCLEOTIDE SEQUENCE [LARGE SCALE GENOMIC DNA]</scope>
    <source>
        <strain evidence="6 9">19</strain>
    </source>
</reference>
<dbReference type="InterPro" id="IPR011098">
    <property type="entry name" value="G5_dom"/>
</dbReference>
<dbReference type="Gene3D" id="1.10.530.10">
    <property type="match status" value="1"/>
</dbReference>
<evidence type="ECO:0000313" key="7">
    <source>
        <dbReference type="EMBL" id="SQB63452.1"/>
    </source>
</evidence>
<dbReference type="OMA" id="ASPWPHC"/>
<dbReference type="AlphaFoldDB" id="A0A2X2Y6I3"/>
<proteinExistence type="inferred from homology"/>
<dbReference type="GO" id="GO:0016787">
    <property type="term" value="F:hydrolase activity"/>
    <property type="evidence" value="ECO:0007669"/>
    <property type="project" value="UniProtKB-KW"/>
</dbReference>
<feature type="domain" description="G5" evidence="5">
    <location>
        <begin position="222"/>
        <end position="302"/>
    </location>
</feature>
<dbReference type="Pfam" id="PF07501">
    <property type="entry name" value="G5"/>
    <property type="match status" value="1"/>
</dbReference>
<dbReference type="SMART" id="SM01208">
    <property type="entry name" value="G5"/>
    <property type="match status" value="1"/>
</dbReference>
<evidence type="ECO:0000256" key="4">
    <source>
        <dbReference type="SAM" id="Phobius"/>
    </source>
</evidence>
<dbReference type="Proteomes" id="UP000553981">
    <property type="component" value="Unassembled WGS sequence"/>
</dbReference>